<dbReference type="GO" id="GO:0006555">
    <property type="term" value="P:methionine metabolic process"/>
    <property type="evidence" value="ECO:0007669"/>
    <property type="project" value="TreeGrafter"/>
</dbReference>
<dbReference type="CDD" id="cd02232">
    <property type="entry name" value="cupin_ARD"/>
    <property type="match status" value="1"/>
</dbReference>
<dbReference type="GO" id="GO:0010309">
    <property type="term" value="F:acireductone dioxygenase [iron(II)-requiring] activity"/>
    <property type="evidence" value="ECO:0007669"/>
    <property type="project" value="InterPro"/>
</dbReference>
<name>F1L7J9_ASCSU</name>
<keyword evidence="1" id="KW-0560">Oxidoreductase</keyword>
<dbReference type="Gene3D" id="2.60.120.10">
    <property type="entry name" value="Jelly Rolls"/>
    <property type="match status" value="1"/>
</dbReference>
<dbReference type="InterPro" id="IPR011051">
    <property type="entry name" value="RmlC_Cupin_sf"/>
</dbReference>
<sequence>MHAWQMERYACGDRRLPHHVFPPKILTPDQLHTLTGVVYYKVDIDDPNALKKRLSKVKSERNVSSSDIFQINSSFPDFEQKLEELYEPVVKDEDSVYLIMEGSAYYDVEKEEDDWIRINVEKGDLLVIPKGLPYRFTVTPKNYVLIQRFFHSDRAQPHDAQG</sequence>
<dbReference type="Pfam" id="PF03079">
    <property type="entry name" value="ARD"/>
    <property type="match status" value="1"/>
</dbReference>
<dbReference type="SUPFAM" id="SSF51182">
    <property type="entry name" value="RmlC-like cupins"/>
    <property type="match status" value="1"/>
</dbReference>
<accession>F1L7J9</accession>
<dbReference type="PANTHER" id="PTHR23418">
    <property type="entry name" value="ACIREDUCTONE DIOXYGENASE"/>
    <property type="match status" value="1"/>
</dbReference>
<reference evidence="1" key="1">
    <citation type="journal article" date="2011" name="Genome Res.">
        <title>Deep small RNA sequencing from the nematode Ascaris reveals conservation, functional diversification, and novel developmental profiles.</title>
        <authorList>
            <person name="Wang J."/>
            <person name="Czech B."/>
            <person name="Crunk A."/>
            <person name="Wallace A."/>
            <person name="Mitreva M."/>
            <person name="Hannon G.J."/>
            <person name="Davis R.E."/>
        </authorList>
    </citation>
    <scope>NUCLEOTIDE SEQUENCE</scope>
</reference>
<dbReference type="InterPro" id="IPR004313">
    <property type="entry name" value="ARD"/>
</dbReference>
<proteinExistence type="evidence at transcript level"/>
<protein>
    <submittedName>
        <fullName evidence="1">1,2-dihydroxy-3-keto-5-methylthiopentene dioxygenase</fullName>
    </submittedName>
</protein>
<evidence type="ECO:0000313" key="1">
    <source>
        <dbReference type="EMBL" id="ADY46103.1"/>
    </source>
</evidence>
<dbReference type="AlphaFoldDB" id="F1L7J9"/>
<dbReference type="InterPro" id="IPR014710">
    <property type="entry name" value="RmlC-like_jellyroll"/>
</dbReference>
<dbReference type="EMBL" id="JI173132">
    <property type="protein sequence ID" value="ADY46103.1"/>
    <property type="molecule type" value="mRNA"/>
</dbReference>
<dbReference type="PANTHER" id="PTHR23418:SF10">
    <property type="entry name" value="INACTIVE ACIREDUCTONE DIOXYGENASE 1-RELATED"/>
    <property type="match status" value="1"/>
</dbReference>
<keyword evidence="1" id="KW-0223">Dioxygenase</keyword>
<organism evidence="1">
    <name type="scientific">Ascaris suum</name>
    <name type="common">Pig roundworm</name>
    <name type="synonym">Ascaris lumbricoides</name>
    <dbReference type="NCBI Taxonomy" id="6253"/>
    <lineage>
        <taxon>Eukaryota</taxon>
        <taxon>Metazoa</taxon>
        <taxon>Ecdysozoa</taxon>
        <taxon>Nematoda</taxon>
        <taxon>Chromadorea</taxon>
        <taxon>Rhabditida</taxon>
        <taxon>Spirurina</taxon>
        <taxon>Ascaridomorpha</taxon>
        <taxon>Ascaridoidea</taxon>
        <taxon>Ascarididae</taxon>
        <taxon>Ascaris</taxon>
    </lineage>
</organism>